<comment type="similarity">
    <text evidence="1">Belongs to the type-I restriction system S methylase family.</text>
</comment>
<dbReference type="AlphaFoldDB" id="A0A2N3VFR9"/>
<dbReference type="SUPFAM" id="SSF116734">
    <property type="entry name" value="DNA methylase specificity domain"/>
    <property type="match status" value="2"/>
</dbReference>
<dbReference type="Pfam" id="PF01420">
    <property type="entry name" value="Methylase_S"/>
    <property type="match status" value="1"/>
</dbReference>
<protein>
    <submittedName>
        <fullName evidence="6">Type I restriction enzyme S subunit</fullName>
    </submittedName>
</protein>
<evidence type="ECO:0000256" key="3">
    <source>
        <dbReference type="ARBA" id="ARBA00023125"/>
    </source>
</evidence>
<evidence type="ECO:0000256" key="2">
    <source>
        <dbReference type="ARBA" id="ARBA00022747"/>
    </source>
</evidence>
<comment type="subunit">
    <text evidence="4">The methyltransferase is composed of M and S polypeptides.</text>
</comment>
<evidence type="ECO:0000313" key="6">
    <source>
        <dbReference type="EMBL" id="PKV80470.1"/>
    </source>
</evidence>
<dbReference type="InterPro" id="IPR000055">
    <property type="entry name" value="Restrct_endonuc_typeI_TRD"/>
</dbReference>
<name>A0A2N3VFR9_9NOCA</name>
<dbReference type="GO" id="GO:0003677">
    <property type="term" value="F:DNA binding"/>
    <property type="evidence" value="ECO:0007669"/>
    <property type="project" value="UniProtKB-KW"/>
</dbReference>
<evidence type="ECO:0000256" key="1">
    <source>
        <dbReference type="ARBA" id="ARBA00010923"/>
    </source>
</evidence>
<proteinExistence type="inferred from homology"/>
<keyword evidence="2" id="KW-0680">Restriction system</keyword>
<dbReference type="EMBL" id="PJMW01000002">
    <property type="protein sequence ID" value="PKV80470.1"/>
    <property type="molecule type" value="Genomic_DNA"/>
</dbReference>
<sequence length="419" mass="47240">MAQNAVAERVHKWLGELPSGWRGARLLEVSDAWTSNVDKHTVEGQPPVRLCNYVDVYQNDSIVDSLDFMVATATREQIKRFRVRVGDTLITKDSETADDIGIPAFVEYEAKDLICGYHLAIVRPDRRKAVPKFLYWVLRSEPIARQWGVTAAGVTRVGIRSTDLNKVTIPLPPLDEQSAVAGFLDYETAQIDALVAKQEELLTLLAERRRSVLDRVLSEVGGERRRLRWLYRSSSVANKPNEEVLSVYRDHGVIPKASRSDNFNKTPENVDRYLLVRPHDLVVNKMKAWQGSLGVSAHRGIVSGDYEVLRPTTLDLDPDFAHFILRSPELILEYRVRSRGIRPSQWRLYWQDLADISVAVPPLAEQRSAASRIKTETDAIDSLIAQAREHIAFAKERRSALITAAVTGQIDVRTAWTAG</sequence>
<dbReference type="InterPro" id="IPR051212">
    <property type="entry name" value="Type-I_RE_S_subunit"/>
</dbReference>
<gene>
    <name evidence="6" type="ORF">ATK86_4897</name>
</gene>
<dbReference type="Gene3D" id="3.90.220.20">
    <property type="entry name" value="DNA methylase specificity domains"/>
    <property type="match status" value="2"/>
</dbReference>
<comment type="caution">
    <text evidence="6">The sequence shown here is derived from an EMBL/GenBank/DDBJ whole genome shotgun (WGS) entry which is preliminary data.</text>
</comment>
<dbReference type="PANTHER" id="PTHR43140">
    <property type="entry name" value="TYPE-1 RESTRICTION ENZYME ECOKI SPECIFICITY PROTEIN"/>
    <property type="match status" value="1"/>
</dbReference>
<keyword evidence="3" id="KW-0238">DNA-binding</keyword>
<dbReference type="InterPro" id="IPR044946">
    <property type="entry name" value="Restrct_endonuc_typeI_TRD_sf"/>
</dbReference>
<accession>A0A2N3VFR9</accession>
<evidence type="ECO:0000259" key="5">
    <source>
        <dbReference type="Pfam" id="PF01420"/>
    </source>
</evidence>
<dbReference type="GO" id="GO:0009307">
    <property type="term" value="P:DNA restriction-modification system"/>
    <property type="evidence" value="ECO:0007669"/>
    <property type="project" value="UniProtKB-KW"/>
</dbReference>
<feature type="domain" description="Type I restriction modification DNA specificity" evidence="5">
    <location>
        <begin position="103"/>
        <end position="200"/>
    </location>
</feature>
<reference evidence="6 7" key="1">
    <citation type="submission" date="2017-12" db="EMBL/GenBank/DDBJ databases">
        <title>Sequencing the genomes of 1000 Actinobacteria strains.</title>
        <authorList>
            <person name="Klenk H.-P."/>
        </authorList>
    </citation>
    <scope>NUCLEOTIDE SEQUENCE [LARGE SCALE GENOMIC DNA]</scope>
    <source>
        <strain evidence="6 7">DSM 44489</strain>
    </source>
</reference>
<dbReference type="PANTHER" id="PTHR43140:SF1">
    <property type="entry name" value="TYPE I RESTRICTION ENZYME ECOKI SPECIFICITY SUBUNIT"/>
    <property type="match status" value="1"/>
</dbReference>
<keyword evidence="7" id="KW-1185">Reference proteome</keyword>
<evidence type="ECO:0000256" key="4">
    <source>
        <dbReference type="ARBA" id="ARBA00038652"/>
    </source>
</evidence>
<evidence type="ECO:0000313" key="7">
    <source>
        <dbReference type="Proteomes" id="UP000233766"/>
    </source>
</evidence>
<organism evidence="6 7">
    <name type="scientific">Nocardia fluminea</name>
    <dbReference type="NCBI Taxonomy" id="134984"/>
    <lineage>
        <taxon>Bacteria</taxon>
        <taxon>Bacillati</taxon>
        <taxon>Actinomycetota</taxon>
        <taxon>Actinomycetes</taxon>
        <taxon>Mycobacteriales</taxon>
        <taxon>Nocardiaceae</taxon>
        <taxon>Nocardia</taxon>
    </lineage>
</organism>
<dbReference type="Proteomes" id="UP000233766">
    <property type="component" value="Unassembled WGS sequence"/>
</dbReference>